<feature type="compositionally biased region" description="Acidic residues" evidence="1">
    <location>
        <begin position="49"/>
        <end position="69"/>
    </location>
</feature>
<organism evidence="2 3">
    <name type="scientific">Nocardioides aquaticus</name>
    <dbReference type="NCBI Taxonomy" id="160826"/>
    <lineage>
        <taxon>Bacteria</taxon>
        <taxon>Bacillati</taxon>
        <taxon>Actinomycetota</taxon>
        <taxon>Actinomycetes</taxon>
        <taxon>Propionibacteriales</taxon>
        <taxon>Nocardioidaceae</taxon>
        <taxon>Nocardioides</taxon>
    </lineage>
</organism>
<evidence type="ECO:0000313" key="2">
    <source>
        <dbReference type="EMBL" id="QVT81548.1"/>
    </source>
</evidence>
<dbReference type="Proteomes" id="UP000679307">
    <property type="component" value="Chromosome"/>
</dbReference>
<evidence type="ECO:0000313" key="3">
    <source>
        <dbReference type="Proteomes" id="UP000679307"/>
    </source>
</evidence>
<name>A0ABX8EQB0_9ACTN</name>
<proteinExistence type="predicted"/>
<reference evidence="2 3" key="1">
    <citation type="submission" date="2021-05" db="EMBL/GenBank/DDBJ databases">
        <title>Complete genome of Nocardioides aquaticus KCTC 9944T isolated from meromictic and hypersaline Ekho Lake, Antarctica.</title>
        <authorList>
            <person name="Hwang K."/>
            <person name="Kim K.M."/>
            <person name="Choe H."/>
        </authorList>
    </citation>
    <scope>NUCLEOTIDE SEQUENCE [LARGE SCALE GENOMIC DNA]</scope>
    <source>
        <strain evidence="2 3">KCTC 9944</strain>
    </source>
</reference>
<feature type="compositionally biased region" description="Polar residues" evidence="1">
    <location>
        <begin position="1"/>
        <end position="10"/>
    </location>
</feature>
<sequence>MSGNASTSDPTIEPEDGTSTTPATEADDAAPDPAAMGTPPGEHSSELPGDNDGDPAEAPDQEANAEESEQGQPSQ</sequence>
<accession>A0ABX8EQB0</accession>
<dbReference type="EMBL" id="CP075371">
    <property type="protein sequence ID" value="QVT81548.1"/>
    <property type="molecule type" value="Genomic_DNA"/>
</dbReference>
<evidence type="ECO:0000256" key="1">
    <source>
        <dbReference type="SAM" id="MobiDB-lite"/>
    </source>
</evidence>
<dbReference type="RefSeq" id="WP_214056912.1">
    <property type="nucleotide sequence ID" value="NZ_BAAAHS010000103.1"/>
</dbReference>
<protein>
    <submittedName>
        <fullName evidence="2">Uncharacterized protein</fullName>
    </submittedName>
</protein>
<keyword evidence="3" id="KW-1185">Reference proteome</keyword>
<feature type="compositionally biased region" description="Low complexity" evidence="1">
    <location>
        <begin position="31"/>
        <end position="40"/>
    </location>
</feature>
<feature type="region of interest" description="Disordered" evidence="1">
    <location>
        <begin position="1"/>
        <end position="75"/>
    </location>
</feature>
<gene>
    <name evidence="2" type="ORF">ENKNEFLB_03958</name>
</gene>